<comment type="similarity">
    <text evidence="1">Belongs to the NipSnap family.</text>
</comment>
<dbReference type="Gene3D" id="3.30.70.100">
    <property type="match status" value="2"/>
</dbReference>
<dbReference type="AlphaFoldDB" id="A0A1R1JS20"/>
<sequence>MLYELTTLHCSPLAQDRVSNAAHAWVQQCSAALLGAWRADIGDLFQIKLLRAFDSAQTLEAERQRARLHPMPFGVDAANVHLKMESLAPFPFLAPLQTGERGAVYEFRTYWLQPGGLAPTIAAWQAAMDPAAEYTQHLLINMYALDGPPRIVHIWGFESLAQRQELRARHYALGLQQIARANSTICVPEAYSPIH</sequence>
<accession>A0A1R1JS20</accession>
<dbReference type="PANTHER" id="PTHR21017">
    <property type="entry name" value="NIPSNAP-RELATED"/>
    <property type="match status" value="1"/>
</dbReference>
<dbReference type="SUPFAM" id="SSF54909">
    <property type="entry name" value="Dimeric alpha+beta barrel"/>
    <property type="match status" value="2"/>
</dbReference>
<evidence type="ECO:0000259" key="2">
    <source>
        <dbReference type="Pfam" id="PF07978"/>
    </source>
</evidence>
<dbReference type="OrthoDB" id="6182832at2"/>
<dbReference type="PANTHER" id="PTHR21017:SF17">
    <property type="entry name" value="PROTEIN NIPSNAP"/>
    <property type="match status" value="1"/>
</dbReference>
<dbReference type="InterPro" id="IPR051557">
    <property type="entry name" value="NipSnap_domain"/>
</dbReference>
<evidence type="ECO:0000256" key="1">
    <source>
        <dbReference type="ARBA" id="ARBA00005291"/>
    </source>
</evidence>
<reference evidence="3 4" key="1">
    <citation type="submission" date="2016-09" db="EMBL/GenBank/DDBJ databases">
        <title>Phylogenomics of Achromobacter.</title>
        <authorList>
            <person name="Jeukens J."/>
            <person name="Freschi L."/>
            <person name="Vincent A.T."/>
            <person name="Emond-Rheault J.-G."/>
            <person name="Kukavica-Ibrulj I."/>
            <person name="Charette S.J."/>
            <person name="Levesque R.C."/>
        </authorList>
    </citation>
    <scope>NUCLEOTIDE SEQUENCE [LARGE SCALE GENOMIC DNA]</scope>
    <source>
        <strain evidence="3 4">AUS488</strain>
    </source>
</reference>
<dbReference type="Proteomes" id="UP000187251">
    <property type="component" value="Unassembled WGS sequence"/>
</dbReference>
<evidence type="ECO:0000313" key="3">
    <source>
        <dbReference type="EMBL" id="OMG84841.1"/>
    </source>
</evidence>
<proteinExistence type="inferred from homology"/>
<comment type="caution">
    <text evidence="3">The sequence shown here is derived from an EMBL/GenBank/DDBJ whole genome shotgun (WGS) entry which is preliminary data.</text>
</comment>
<feature type="domain" description="NIPSNAP" evidence="2">
    <location>
        <begin position="105"/>
        <end position="172"/>
    </location>
</feature>
<gene>
    <name evidence="3" type="ORF">BIZ92_28525</name>
</gene>
<organism evidence="3 4">
    <name type="scientific">Alcaligenes xylosoxydans xylosoxydans</name>
    <name type="common">Achromobacter xylosoxidans</name>
    <dbReference type="NCBI Taxonomy" id="85698"/>
    <lineage>
        <taxon>Bacteria</taxon>
        <taxon>Pseudomonadati</taxon>
        <taxon>Pseudomonadota</taxon>
        <taxon>Betaproteobacteria</taxon>
        <taxon>Burkholderiales</taxon>
        <taxon>Alcaligenaceae</taxon>
        <taxon>Achromobacter</taxon>
    </lineage>
</organism>
<dbReference type="RefSeq" id="WP_076412941.1">
    <property type="nucleotide sequence ID" value="NZ_MJMN01000018.1"/>
</dbReference>
<evidence type="ECO:0000313" key="4">
    <source>
        <dbReference type="Proteomes" id="UP000187251"/>
    </source>
</evidence>
<protein>
    <submittedName>
        <fullName evidence="3">NIPSNAP family containing protein</fullName>
    </submittedName>
</protein>
<dbReference type="Pfam" id="PF07978">
    <property type="entry name" value="NIPSNAP"/>
    <property type="match status" value="2"/>
</dbReference>
<dbReference type="InterPro" id="IPR011008">
    <property type="entry name" value="Dimeric_a/b-barrel"/>
</dbReference>
<feature type="domain" description="NIPSNAP" evidence="2">
    <location>
        <begin position="16"/>
        <end position="70"/>
    </location>
</feature>
<dbReference type="InterPro" id="IPR012577">
    <property type="entry name" value="NIPSNAP"/>
</dbReference>
<name>A0A1R1JS20_ALCXX</name>
<dbReference type="EMBL" id="MJMN01000018">
    <property type="protein sequence ID" value="OMG84841.1"/>
    <property type="molecule type" value="Genomic_DNA"/>
</dbReference>